<protein>
    <submittedName>
        <fullName evidence="1">Uncharacterized protein</fullName>
    </submittedName>
</protein>
<proteinExistence type="predicted"/>
<keyword evidence="3" id="KW-1185">Reference proteome</keyword>
<evidence type="ECO:0000313" key="1">
    <source>
        <dbReference type="EMBL" id="WNM18610.1"/>
    </source>
</evidence>
<evidence type="ECO:0000313" key="3">
    <source>
        <dbReference type="Proteomes" id="UP001304515"/>
    </source>
</evidence>
<dbReference type="KEGG" id="fcj:RN605_04690"/>
<dbReference type="AlphaFoldDB" id="A0AA96EXD7"/>
<accession>A0AA96EXD7</accession>
<evidence type="ECO:0000313" key="2">
    <source>
        <dbReference type="EMBL" id="WNM22661.1"/>
    </source>
</evidence>
<dbReference type="Proteomes" id="UP001304515">
    <property type="component" value="Chromosome"/>
</dbReference>
<accession>A0AA96F6I1</accession>
<dbReference type="RefSeq" id="WP_313322655.1">
    <property type="nucleotide sequence ID" value="NZ_CP134878.1"/>
</dbReference>
<name>A0AA96EXD7_9FLAO</name>
<reference evidence="1 3" key="1">
    <citation type="submission" date="2023-09" db="EMBL/GenBank/DDBJ databases">
        <title>Flavobacterium sp. a novel bacteria isolate from Pepper rhizosphere.</title>
        <authorList>
            <person name="Peng Y."/>
            <person name="Lee J."/>
        </authorList>
    </citation>
    <scope>NUCLEOTIDE SEQUENCE</scope>
    <source>
        <strain evidence="1">PMR2A8</strain>
        <strain evidence="2 3">PMTSA4</strain>
    </source>
</reference>
<sequence>MSCIKKLTHNITYDTCNLTYPAQGGLDGGKAVLINRSDIDVTSLTRSGATVTNLSLVSGATGYEVSFVKQLANTASEFTVNDGLDTFTHTFVGRIYTQSATDSEIITQLAAGEFVVVVETKWKGENAADAYKILGVTNGLKMSEGTQTSLENDGSYLFTLSSVENFGEPYPYNVYLETDYTTTKTKFNNLFAQ</sequence>
<dbReference type="EMBL" id="CP134890">
    <property type="protein sequence ID" value="WNM22661.1"/>
    <property type="molecule type" value="Genomic_DNA"/>
</dbReference>
<organism evidence="1">
    <name type="scientific">Flavobacterium capsici</name>
    <dbReference type="NCBI Taxonomy" id="3075618"/>
    <lineage>
        <taxon>Bacteria</taxon>
        <taxon>Pseudomonadati</taxon>
        <taxon>Bacteroidota</taxon>
        <taxon>Flavobacteriia</taxon>
        <taxon>Flavobacteriales</taxon>
        <taxon>Flavobacteriaceae</taxon>
        <taxon>Flavobacterium</taxon>
    </lineage>
</organism>
<gene>
    <name evidence="2" type="ORF">RN605_04690</name>
    <name evidence="1" type="ORF">RN608_11390</name>
</gene>
<dbReference type="EMBL" id="CP134878">
    <property type="protein sequence ID" value="WNM18610.1"/>
    <property type="molecule type" value="Genomic_DNA"/>
</dbReference>